<protein>
    <submittedName>
        <fullName evidence="1">Uncharacterized protein</fullName>
    </submittedName>
</protein>
<proteinExistence type="predicted"/>
<evidence type="ECO:0000313" key="1">
    <source>
        <dbReference type="EMBL" id="KAL1557165.1"/>
    </source>
</evidence>
<name>A0ABD1HMB0_SALDI</name>
<accession>A0ABD1HMB0</accession>
<comment type="caution">
    <text evidence="1">The sequence shown here is derived from an EMBL/GenBank/DDBJ whole genome shotgun (WGS) entry which is preliminary data.</text>
</comment>
<dbReference type="Proteomes" id="UP001567538">
    <property type="component" value="Unassembled WGS sequence"/>
</dbReference>
<keyword evidence="2" id="KW-1185">Reference proteome</keyword>
<reference evidence="1 2" key="1">
    <citation type="submission" date="2024-06" db="EMBL/GenBank/DDBJ databases">
        <title>A chromosome level genome sequence of Diviner's sage (Salvia divinorum).</title>
        <authorList>
            <person name="Ford S.A."/>
            <person name="Ro D.-K."/>
            <person name="Ness R.W."/>
            <person name="Phillips M.A."/>
        </authorList>
    </citation>
    <scope>NUCLEOTIDE SEQUENCE [LARGE SCALE GENOMIC DNA]</scope>
    <source>
        <strain evidence="1">SAF-2024a</strain>
        <tissue evidence="1">Leaf</tissue>
    </source>
</reference>
<sequence length="66" mass="7716">MKLIFIHHYSDTRGRIEGECLLAELPGSCRIWFEKIRVLEHCLGSWSFPEDRILAFRGTHLCSIIN</sequence>
<evidence type="ECO:0000313" key="2">
    <source>
        <dbReference type="Proteomes" id="UP001567538"/>
    </source>
</evidence>
<dbReference type="EMBL" id="JBEAFC010000005">
    <property type="protein sequence ID" value="KAL1557165.1"/>
    <property type="molecule type" value="Genomic_DNA"/>
</dbReference>
<organism evidence="1 2">
    <name type="scientific">Salvia divinorum</name>
    <name type="common">Maria pastora</name>
    <name type="synonym">Diviner's sage</name>
    <dbReference type="NCBI Taxonomy" id="28513"/>
    <lineage>
        <taxon>Eukaryota</taxon>
        <taxon>Viridiplantae</taxon>
        <taxon>Streptophyta</taxon>
        <taxon>Embryophyta</taxon>
        <taxon>Tracheophyta</taxon>
        <taxon>Spermatophyta</taxon>
        <taxon>Magnoliopsida</taxon>
        <taxon>eudicotyledons</taxon>
        <taxon>Gunneridae</taxon>
        <taxon>Pentapetalae</taxon>
        <taxon>asterids</taxon>
        <taxon>lamiids</taxon>
        <taxon>Lamiales</taxon>
        <taxon>Lamiaceae</taxon>
        <taxon>Nepetoideae</taxon>
        <taxon>Mentheae</taxon>
        <taxon>Salviinae</taxon>
        <taxon>Salvia</taxon>
        <taxon>Salvia subgen. Calosphace</taxon>
    </lineage>
</organism>
<gene>
    <name evidence="1" type="ORF">AAHA92_12687</name>
</gene>
<dbReference type="AlphaFoldDB" id="A0ABD1HMB0"/>